<evidence type="ECO:0000256" key="1">
    <source>
        <dbReference type="ARBA" id="ARBA00004141"/>
    </source>
</evidence>
<evidence type="ECO:0000313" key="7">
    <source>
        <dbReference type="EMBL" id="CDI02058.1"/>
    </source>
</evidence>
<proteinExistence type="predicted"/>
<feature type="transmembrane region" description="Helical" evidence="5">
    <location>
        <begin position="12"/>
        <end position="32"/>
    </location>
</feature>
<dbReference type="AlphaFoldDB" id="W6MCL9"/>
<dbReference type="InterPro" id="IPR007016">
    <property type="entry name" value="O-antigen_ligase-rel_domated"/>
</dbReference>
<feature type="transmembrane region" description="Helical" evidence="5">
    <location>
        <begin position="68"/>
        <end position="85"/>
    </location>
</feature>
<feature type="transmembrane region" description="Helical" evidence="5">
    <location>
        <begin position="354"/>
        <end position="374"/>
    </location>
</feature>
<evidence type="ECO:0000256" key="5">
    <source>
        <dbReference type="SAM" id="Phobius"/>
    </source>
</evidence>
<dbReference type="EMBL" id="CBTJ020000030">
    <property type="protein sequence ID" value="CDI02058.1"/>
    <property type="molecule type" value="Genomic_DNA"/>
</dbReference>
<feature type="transmembrane region" description="Helical" evidence="5">
    <location>
        <begin position="91"/>
        <end position="112"/>
    </location>
</feature>
<feature type="transmembrane region" description="Helical" evidence="5">
    <location>
        <begin position="194"/>
        <end position="217"/>
    </location>
</feature>
<sequence length="413" mass="45676">MTGSHYTRRTVTALAVFFLRWGWLLIAVLPLTQLGGRALFNVLASIYGLWGLLSLWGCARRLDVTTTLLYVAMLAIFLLGIPMAVDPKEGLKVWAGFLAPSLALLLVQVALWEPANTPDRLLDSIALFGSLTLAGLSITLCYYGFEWSGQPFDPRIQLREDELPFLLPFLLSWFWWHCAGSRRYLGMAGSVAAVLAYVVISGGRAAFLGVVIALLVFGKILLGWRLRWLIALAAVVLTIIIVADAGLFRRSDLDPQHPLNAFTSGRSALWRQALAHPPERPWLGVGLGNGRYATETLSFELGGVQKRVQHLHNFVLDAWYETGILGAGSLLALISMVFWRLVRRWVYLIPQDRERAGVLLAAALAILGTAMLSFSYTSRHFSYLFVCLGGLLYLSDPSREVPAKKLDSDASFP</sequence>
<protein>
    <submittedName>
        <fullName evidence="7">O-antigen polymerase</fullName>
    </submittedName>
</protein>
<gene>
    <name evidence="7" type="ORF">BN873_240006</name>
</gene>
<keyword evidence="8" id="KW-1185">Reference proteome</keyword>
<evidence type="ECO:0000259" key="6">
    <source>
        <dbReference type="Pfam" id="PF04932"/>
    </source>
</evidence>
<evidence type="ECO:0000313" key="8">
    <source>
        <dbReference type="Proteomes" id="UP000035760"/>
    </source>
</evidence>
<keyword evidence="2 5" id="KW-0812">Transmembrane</keyword>
<dbReference type="Proteomes" id="UP000035760">
    <property type="component" value="Unassembled WGS sequence"/>
</dbReference>
<feature type="transmembrane region" description="Helical" evidence="5">
    <location>
        <begin position="323"/>
        <end position="342"/>
    </location>
</feature>
<name>W6MCL9_9GAMM</name>
<reference evidence="7" key="1">
    <citation type="submission" date="2013-07" db="EMBL/GenBank/DDBJ databases">
        <authorList>
            <person name="McIlroy S."/>
        </authorList>
    </citation>
    <scope>NUCLEOTIDE SEQUENCE [LARGE SCALE GENOMIC DNA]</scope>
    <source>
        <strain evidence="7">Run_A_D11</strain>
    </source>
</reference>
<evidence type="ECO:0000256" key="4">
    <source>
        <dbReference type="ARBA" id="ARBA00023136"/>
    </source>
</evidence>
<feature type="transmembrane region" description="Helical" evidence="5">
    <location>
        <begin position="38"/>
        <end position="56"/>
    </location>
</feature>
<dbReference type="Pfam" id="PF04932">
    <property type="entry name" value="Wzy_C"/>
    <property type="match status" value="1"/>
</dbReference>
<dbReference type="GO" id="GO:0016020">
    <property type="term" value="C:membrane"/>
    <property type="evidence" value="ECO:0007669"/>
    <property type="project" value="UniProtKB-SubCell"/>
</dbReference>
<feature type="transmembrane region" description="Helical" evidence="5">
    <location>
        <begin position="229"/>
        <end position="248"/>
    </location>
</feature>
<organism evidence="7 8">
    <name type="scientific">Candidatus Competibacter denitrificans Run_A_D11</name>
    <dbReference type="NCBI Taxonomy" id="1400863"/>
    <lineage>
        <taxon>Bacteria</taxon>
        <taxon>Pseudomonadati</taxon>
        <taxon>Pseudomonadota</taxon>
        <taxon>Gammaproteobacteria</taxon>
        <taxon>Candidatus Competibacteraceae</taxon>
        <taxon>Candidatus Competibacter</taxon>
    </lineage>
</organism>
<reference evidence="7" key="2">
    <citation type="submission" date="2014-03" db="EMBL/GenBank/DDBJ databases">
        <title>Candidatus Competibacter-lineage genomes retrieved from metagenomes reveal functional metabolic diversity.</title>
        <authorList>
            <person name="McIlroy S.J."/>
            <person name="Albertsen M."/>
            <person name="Andresen E.K."/>
            <person name="Saunders A.M."/>
            <person name="Kristiansen R."/>
            <person name="Stokholm-Bjerregaard M."/>
            <person name="Nielsen K.L."/>
            <person name="Nielsen P.H."/>
        </authorList>
    </citation>
    <scope>NUCLEOTIDE SEQUENCE</scope>
    <source>
        <strain evidence="7">Run_A_D11</strain>
    </source>
</reference>
<evidence type="ECO:0000256" key="2">
    <source>
        <dbReference type="ARBA" id="ARBA00022692"/>
    </source>
</evidence>
<dbReference type="PANTHER" id="PTHR37422:SF23">
    <property type="entry name" value="TEICHURONIC ACID BIOSYNTHESIS PROTEIN TUAE"/>
    <property type="match status" value="1"/>
</dbReference>
<accession>W6MCL9</accession>
<feature type="transmembrane region" description="Helical" evidence="5">
    <location>
        <begin position="124"/>
        <end position="145"/>
    </location>
</feature>
<dbReference type="PANTHER" id="PTHR37422">
    <property type="entry name" value="TEICHURONIC ACID BIOSYNTHESIS PROTEIN TUAE"/>
    <property type="match status" value="1"/>
</dbReference>
<dbReference type="STRING" id="1400863.BN873_240006"/>
<feature type="domain" description="O-antigen ligase-related" evidence="6">
    <location>
        <begin position="191"/>
        <end position="328"/>
    </location>
</feature>
<comment type="subcellular location">
    <subcellularLocation>
        <location evidence="1">Membrane</location>
        <topology evidence="1">Multi-pass membrane protein</topology>
    </subcellularLocation>
</comment>
<dbReference type="InterPro" id="IPR051533">
    <property type="entry name" value="WaaL-like"/>
</dbReference>
<keyword evidence="4 5" id="KW-0472">Membrane</keyword>
<comment type="caution">
    <text evidence="7">The sequence shown here is derived from an EMBL/GenBank/DDBJ whole genome shotgun (WGS) entry which is preliminary data.</text>
</comment>
<evidence type="ECO:0000256" key="3">
    <source>
        <dbReference type="ARBA" id="ARBA00022989"/>
    </source>
</evidence>
<keyword evidence="3 5" id="KW-1133">Transmembrane helix</keyword>